<dbReference type="Proteomes" id="UP000007264">
    <property type="component" value="Unassembled WGS sequence"/>
</dbReference>
<feature type="region of interest" description="Disordered" evidence="1">
    <location>
        <begin position="408"/>
        <end position="451"/>
    </location>
</feature>
<feature type="compositionally biased region" description="Low complexity" evidence="1">
    <location>
        <begin position="199"/>
        <end position="223"/>
    </location>
</feature>
<feature type="compositionally biased region" description="Low complexity" evidence="1">
    <location>
        <begin position="1396"/>
        <end position="1414"/>
    </location>
</feature>
<dbReference type="EMBL" id="AGSI01000001">
    <property type="protein sequence ID" value="EIE27702.1"/>
    <property type="molecule type" value="Genomic_DNA"/>
</dbReference>
<feature type="compositionally biased region" description="Gly residues" evidence="1">
    <location>
        <begin position="2138"/>
        <end position="2147"/>
    </location>
</feature>
<dbReference type="OrthoDB" id="10446156at2759"/>
<feature type="compositionally biased region" description="Pro residues" evidence="1">
    <location>
        <begin position="1426"/>
        <end position="1435"/>
    </location>
</feature>
<name>I0ZAN3_COCSC</name>
<dbReference type="InterPro" id="IPR016024">
    <property type="entry name" value="ARM-type_fold"/>
</dbReference>
<feature type="compositionally biased region" description="Low complexity" evidence="1">
    <location>
        <begin position="1596"/>
        <end position="1614"/>
    </location>
</feature>
<dbReference type="SUPFAM" id="SSF48371">
    <property type="entry name" value="ARM repeat"/>
    <property type="match status" value="1"/>
</dbReference>
<feature type="compositionally biased region" description="Basic residues" evidence="1">
    <location>
        <begin position="1288"/>
        <end position="1297"/>
    </location>
</feature>
<dbReference type="Gene3D" id="1.25.10.10">
    <property type="entry name" value="Leucine-rich Repeat Variant"/>
    <property type="match status" value="1"/>
</dbReference>
<dbReference type="InterPro" id="IPR011989">
    <property type="entry name" value="ARM-like"/>
</dbReference>
<feature type="compositionally biased region" description="Low complexity" evidence="1">
    <location>
        <begin position="2105"/>
        <end position="2117"/>
    </location>
</feature>
<feature type="compositionally biased region" description="Low complexity" evidence="1">
    <location>
        <begin position="1275"/>
        <end position="1287"/>
    </location>
</feature>
<keyword evidence="3" id="KW-1185">Reference proteome</keyword>
<reference evidence="2 3" key="1">
    <citation type="journal article" date="2012" name="Genome Biol.">
        <title>The genome of the polar eukaryotic microalga coccomyxa subellipsoidea reveals traits of cold adaptation.</title>
        <authorList>
            <person name="Blanc G."/>
            <person name="Agarkova I."/>
            <person name="Grimwood J."/>
            <person name="Kuo A."/>
            <person name="Brueggeman A."/>
            <person name="Dunigan D."/>
            <person name="Gurnon J."/>
            <person name="Ladunga I."/>
            <person name="Lindquist E."/>
            <person name="Lucas S."/>
            <person name="Pangilinan J."/>
            <person name="Proschold T."/>
            <person name="Salamov A."/>
            <person name="Schmutz J."/>
            <person name="Weeks D."/>
            <person name="Yamada T."/>
            <person name="Claverie J.M."/>
            <person name="Grigoriev I."/>
            <person name="Van Etten J."/>
            <person name="Lomsadze A."/>
            <person name="Borodovsky M."/>
        </authorList>
    </citation>
    <scope>NUCLEOTIDE SEQUENCE [LARGE SCALE GENOMIC DNA]</scope>
    <source>
        <strain evidence="2 3">C-169</strain>
    </source>
</reference>
<proteinExistence type="predicted"/>
<feature type="compositionally biased region" description="Low complexity" evidence="1">
    <location>
        <begin position="1514"/>
        <end position="1534"/>
    </location>
</feature>
<accession>I0ZAN3</accession>
<feature type="compositionally biased region" description="Low complexity" evidence="1">
    <location>
        <begin position="1700"/>
        <end position="1714"/>
    </location>
</feature>
<evidence type="ECO:0000256" key="1">
    <source>
        <dbReference type="SAM" id="MobiDB-lite"/>
    </source>
</evidence>
<feature type="compositionally biased region" description="Low complexity" evidence="1">
    <location>
        <begin position="1242"/>
        <end position="1255"/>
    </location>
</feature>
<feature type="compositionally biased region" description="Pro residues" evidence="1">
    <location>
        <begin position="1556"/>
        <end position="1565"/>
    </location>
</feature>
<feature type="region of interest" description="Disordered" evidence="1">
    <location>
        <begin position="2043"/>
        <end position="2072"/>
    </location>
</feature>
<gene>
    <name evidence="2" type="ORF">COCSUDRAFT_55688</name>
</gene>
<feature type="region of interest" description="Disordered" evidence="1">
    <location>
        <begin position="2105"/>
        <end position="2147"/>
    </location>
</feature>
<feature type="compositionally biased region" description="Low complexity" evidence="1">
    <location>
        <begin position="1490"/>
        <end position="1507"/>
    </location>
</feature>
<dbReference type="GeneID" id="17045717"/>
<organism evidence="2 3">
    <name type="scientific">Coccomyxa subellipsoidea (strain C-169)</name>
    <name type="common">Green microalga</name>
    <dbReference type="NCBI Taxonomy" id="574566"/>
    <lineage>
        <taxon>Eukaryota</taxon>
        <taxon>Viridiplantae</taxon>
        <taxon>Chlorophyta</taxon>
        <taxon>core chlorophytes</taxon>
        <taxon>Trebouxiophyceae</taxon>
        <taxon>Trebouxiophyceae incertae sedis</taxon>
        <taxon>Coccomyxaceae</taxon>
        <taxon>Coccomyxa</taxon>
        <taxon>Coccomyxa subellipsoidea</taxon>
    </lineage>
</organism>
<evidence type="ECO:0000313" key="3">
    <source>
        <dbReference type="Proteomes" id="UP000007264"/>
    </source>
</evidence>
<feature type="region of interest" description="Disordered" evidence="1">
    <location>
        <begin position="198"/>
        <end position="266"/>
    </location>
</feature>
<comment type="caution">
    <text evidence="2">The sequence shown here is derived from an EMBL/GenBank/DDBJ whole genome shotgun (WGS) entry which is preliminary data.</text>
</comment>
<dbReference type="RefSeq" id="XP_005652246.1">
    <property type="nucleotide sequence ID" value="XM_005652189.1"/>
</dbReference>
<evidence type="ECO:0000313" key="2">
    <source>
        <dbReference type="EMBL" id="EIE27702.1"/>
    </source>
</evidence>
<feature type="compositionally biased region" description="Low complexity" evidence="1">
    <location>
        <begin position="1460"/>
        <end position="1471"/>
    </location>
</feature>
<evidence type="ECO:0008006" key="4">
    <source>
        <dbReference type="Google" id="ProtNLM"/>
    </source>
</evidence>
<protein>
    <recommendedName>
        <fullName evidence="4">ARM repeat-containing protein</fullName>
    </recommendedName>
</protein>
<feature type="region of interest" description="Disordered" evidence="1">
    <location>
        <begin position="1242"/>
        <end position="1714"/>
    </location>
</feature>
<sequence length="2147" mass="222123">MAAHSASLDQLPEGAGGEEADLHTLLPDSISRQAERPGPLRSALEARAASSKCSVDFTFSRLVAQCFVRYSKENVDLAAALLTLACLGEGKEISWANEPRLRFLLGLHAVREAPRFLPGELNAKQLEEADKWRCDSRTAACACLLLLCAARESLGHERDSLHLLGALRDVCDALGRSTGHDSMVWGCDLDPGNWAAHRPAQGAAAVSASPGPGSTAAAPEPAGVIDNPGTPLASGAPAAHGPSVPDVESGDAPAVESDGEQPGSLEAAGSVKEPALQPAAPPPAQSLDQAKVDQLMQKLDEQLQLLRQATPLLRQRAEQLNDKEAAAVRRQLAVVLDQQTDFFESNMQALRENLPRMQLPVGELIFPGIGWPPNVAAPAAQMPLLGLPVPGLAVRGALQQDLAAAFSLQRAPEPSSEPAALQQQQRSGHLEQPLGGPSAGSEPSGRGSSDGGVLAGKLAALAATKAAEPRSSQSKLSCGVVEEEGKVQATWAVVRAAVPLLKQLAGGKLPAASPAAAPELCRALACLCCRTSPCGRAFAGHIFKECAAHIAKLLKSDEPRGAAGPVQLLSQLLLSELPAPSKARYPPIPPSASLKISSVFVQLGVVDHLRQRFVDATEALRSPSRQANGLSHPSTGGEQEVNGVSLRGQEALAAVVCEALSLFAVNSASHRSLQAAATFQTTLTLLGASPECHVSMETEARALELIRALAAHCPSVAESAALWGQAGLPALSAHLRPGHDTALREAAAAALDAILRLHKTQAVKEVLAKGMRIRGLLDKYDAVRGENLRFFPELRHRVAKMLRVLAYDSGGAALPELLRPGKEGCVPWLVAELGNSSTHWCTRAELAAVLGSLARIPALSAAMARSRRSVAGKDIMLDPRAGIRKAGAMGPLMALLKEVTENKTHALNNEIVVNALAGVIGVGITYIKDDEDILPILKPELLPQLLRVMDVKLMTGSEGQRKLMLGNATILAYCLRWPEFRDEFVRRGGHICATDLMIWCANNEPPAPAPGKDDFHMETVCTLVNIIGNAARSSALEYINEQGGLPIAARYLARAVALPPSNTSWYMGLSNGAAGLCDLQAVLVNNPKVAAAVAEICMVGLATTAHATRGPPKPDKARIDRLAYVVTSLSTLATYLKGSAPGAIADALERGTFQQLLDLRRTLHLSNATIGYLQAFVQSSRNPTKDAAMANANMCQLLEEEARDKEREAREAARKLKRKLKKAEARLRSQEEESAQLRAALARAELAESSSAEASPGRPAAVNSTPEEASSEKQPPAAAGEDAAPGGRARRGRKKGVPRAEAAEAAGRQNGGMAAHARELSAAASSDEDGGSEGALPDSWEAMAEDGDVGNGAATDFNAVYGASPPDSGSWTTVGVKKPAVAGVHADEASNGKARPTTPSAAATPGQAGSPAPAKQQKGWGRLPASPTPPPPPEQQPLQQQERQRQGPWGNGPATPSGPAHRASLRAIAAAQNHTANMLKAQVGAPSKDSPVSWSSVAAGSAAAARGLPPPSPISAAPEAAHSVQDAASAAPAAWGGHRPHPRKPAEETAATSAPQPLPAAPPPELSAEFAAPPSRGSQPSTAWDSREVSESGLHSPASSRLSAPASPTASHATVRTLSSDAAAAADPWTRLAASRPAPEDPPGPTFDEPRGLQASPAPPASPAPAQLPGNLSPAVTPGEAGLFTPQQPLPTGALWDGVASPSPAQAAAEPTQATSLWGAASAVAGTSPATPPVQELWAQQQQQSLAQEASSAGPALPDSLFGDPWANLNVPGGGNPWSLRGDLGFAPGPVNGIDIASAAARVSQLNPSAGVFNAQGSGLSPAAFPAQAPQPLPHATQVHGVQHGLGAQLPTASSAAPGAGGSIWGAPGMSAAAASATGWSSGFSALREQAPLPQGGDAAVWGASPPFNDAPAFLSSLMQQVLPEEDALLPGGLDLLMQGSFHQQQQQVPPGFQLGNLFSMPVPSAAPQPDPRQLWQQQAAVGQLYGQHPSLAAAYAAASVPPALGARFGDPVALLQTRDFQVPHAQQTASLSVPSVRYGAAPEGRQLPMRSPPPGMQGFRQLSPEKGPSQRPSEVVHAFAQASQQARAHANNIQRFAPAQTPSAAIAAASGQAPPGFSRIPTAKQQPIGLPSQRLGAMGGQGRTGD</sequence>
<dbReference type="KEGG" id="csl:COCSUDRAFT_55688"/>